<dbReference type="EMBL" id="JAMQGM010000029">
    <property type="protein sequence ID" value="MCM2578434.1"/>
    <property type="molecule type" value="Genomic_DNA"/>
</dbReference>
<evidence type="ECO:0000313" key="3">
    <source>
        <dbReference type="Proteomes" id="UP001167160"/>
    </source>
</evidence>
<dbReference type="Proteomes" id="UP001167160">
    <property type="component" value="Unassembled WGS sequence"/>
</dbReference>
<dbReference type="RefSeq" id="WP_251414990.1">
    <property type="nucleotide sequence ID" value="NZ_JAMQGM010000029.1"/>
</dbReference>
<evidence type="ECO:0008006" key="4">
    <source>
        <dbReference type="Google" id="ProtNLM"/>
    </source>
</evidence>
<accession>A0ABT0X9I0</accession>
<name>A0ABT0X9I0_9ACTN</name>
<evidence type="ECO:0000256" key="1">
    <source>
        <dbReference type="SAM" id="Phobius"/>
    </source>
</evidence>
<reference evidence="2" key="1">
    <citation type="journal article" date="2023" name="Int. J. Syst. Evol. Microbiol.">
        <title>Streptomyces meridianus sp. nov. isolated from brackish water of the Tagus estuary in Alcochete, Portugal.</title>
        <authorList>
            <person name="Santos J.D.N."/>
            <person name="Klimek D."/>
            <person name="Calusinska M."/>
            <person name="Lobo Da Cunha A."/>
            <person name="Catita J."/>
            <person name="Goncalves H."/>
            <person name="Gonzalez I."/>
            <person name="Reyes F."/>
            <person name="Lage O.M."/>
        </authorList>
    </citation>
    <scope>NUCLEOTIDE SEQUENCE</scope>
    <source>
        <strain evidence="2">MTZ3.1</strain>
    </source>
</reference>
<keyword evidence="1" id="KW-0472">Membrane</keyword>
<keyword evidence="1" id="KW-1133">Transmembrane helix</keyword>
<feature type="transmembrane region" description="Helical" evidence="1">
    <location>
        <begin position="95"/>
        <end position="117"/>
    </location>
</feature>
<keyword evidence="3" id="KW-1185">Reference proteome</keyword>
<protein>
    <recommendedName>
        <fullName evidence="4">Cytochrome C oxidase subunit I</fullName>
    </recommendedName>
</protein>
<gene>
    <name evidence="2" type="ORF">M1E25_13870</name>
</gene>
<proteinExistence type="predicted"/>
<sequence>MRGRPEEGTDDFAQGLAKLEGYLLCHAERSSARARAEAFARRMPWLTRAQHDEVVRLYTEDHMEVTREKLRAIEKRCRELRGEYGDRYAELRRRLLCTGAVLVLSASALCVCTVPFARLGV</sequence>
<organism evidence="2 3">
    <name type="scientific">Streptomyces meridianus</name>
    <dbReference type="NCBI Taxonomy" id="2938945"/>
    <lineage>
        <taxon>Bacteria</taxon>
        <taxon>Bacillati</taxon>
        <taxon>Actinomycetota</taxon>
        <taxon>Actinomycetes</taxon>
        <taxon>Kitasatosporales</taxon>
        <taxon>Streptomycetaceae</taxon>
        <taxon>Streptomyces</taxon>
    </lineage>
</organism>
<keyword evidence="1" id="KW-0812">Transmembrane</keyword>
<comment type="caution">
    <text evidence="2">The sequence shown here is derived from an EMBL/GenBank/DDBJ whole genome shotgun (WGS) entry which is preliminary data.</text>
</comment>
<evidence type="ECO:0000313" key="2">
    <source>
        <dbReference type="EMBL" id="MCM2578434.1"/>
    </source>
</evidence>